<comment type="caution">
    <text evidence="2">The sequence shown here is derived from an EMBL/GenBank/DDBJ whole genome shotgun (WGS) entry which is preliminary data.</text>
</comment>
<protein>
    <submittedName>
        <fullName evidence="2">Transaldolase</fullName>
    </submittedName>
</protein>
<sequence>MAILIDSALVDEVKQAGQLGFVHGVTTNPGLLAKVKDAPAEVIRQLCLVASGPVFYQLTAAAPAEREREALEFFGIACDRIVLKVPATTANMALIARLQARGVPCAATAVFAAYQAVAAAEAGARYVIPYVSRVSRLGGDGLGLVRELREAVGATGRQVRILAASIKSPEEAVAALVAGADDLTLPLEVLTALGNHRRSEEAIAEFDAVRRR</sequence>
<keyword evidence="1" id="KW-0704">Schiff base</keyword>
<evidence type="ECO:0000313" key="2">
    <source>
        <dbReference type="EMBL" id="HGK27492.1"/>
    </source>
</evidence>
<dbReference type="EMBL" id="DSUT01000013">
    <property type="protein sequence ID" value="HGK27492.1"/>
    <property type="molecule type" value="Genomic_DNA"/>
</dbReference>
<dbReference type="AlphaFoldDB" id="A0A7C4CA00"/>
<dbReference type="Pfam" id="PF00923">
    <property type="entry name" value="TAL_FSA"/>
    <property type="match status" value="1"/>
</dbReference>
<dbReference type="GO" id="GO:0005975">
    <property type="term" value="P:carbohydrate metabolic process"/>
    <property type="evidence" value="ECO:0007669"/>
    <property type="project" value="InterPro"/>
</dbReference>
<evidence type="ECO:0000256" key="1">
    <source>
        <dbReference type="ARBA" id="ARBA00023270"/>
    </source>
</evidence>
<dbReference type="PANTHER" id="PTHR10683">
    <property type="entry name" value="TRANSALDOLASE"/>
    <property type="match status" value="1"/>
</dbReference>
<reference evidence="2" key="1">
    <citation type="journal article" date="2020" name="mSystems">
        <title>Genome- and Community-Level Interaction Insights into Carbon Utilization and Element Cycling Functions of Hydrothermarchaeota in Hydrothermal Sediment.</title>
        <authorList>
            <person name="Zhou Z."/>
            <person name="Liu Y."/>
            <person name="Xu W."/>
            <person name="Pan J."/>
            <person name="Luo Z.H."/>
            <person name="Li M."/>
        </authorList>
    </citation>
    <scope>NUCLEOTIDE SEQUENCE [LARGE SCALE GENOMIC DNA]</scope>
    <source>
        <strain evidence="2">SpSt-488</strain>
    </source>
</reference>
<accession>A0A7C4CA00</accession>
<dbReference type="PANTHER" id="PTHR10683:SF40">
    <property type="entry name" value="FRUCTOSE-6-PHOSPHATE ALDOLASE 1-RELATED"/>
    <property type="match status" value="1"/>
</dbReference>
<organism evidence="2">
    <name type="scientific">candidate division WOR-3 bacterium</name>
    <dbReference type="NCBI Taxonomy" id="2052148"/>
    <lineage>
        <taxon>Bacteria</taxon>
        <taxon>Bacteria division WOR-3</taxon>
    </lineage>
</organism>
<dbReference type="InterPro" id="IPR001585">
    <property type="entry name" value="TAL/FSA"/>
</dbReference>
<gene>
    <name evidence="2" type="ORF">ENS41_00860</name>
</gene>
<dbReference type="InterPro" id="IPR013785">
    <property type="entry name" value="Aldolase_TIM"/>
</dbReference>
<dbReference type="SUPFAM" id="SSF51569">
    <property type="entry name" value="Aldolase"/>
    <property type="match status" value="1"/>
</dbReference>
<name>A0A7C4CA00_UNCW3</name>
<proteinExistence type="predicted"/>
<dbReference type="Gene3D" id="3.20.20.70">
    <property type="entry name" value="Aldolase class I"/>
    <property type="match status" value="1"/>
</dbReference>